<dbReference type="SUPFAM" id="SSF47336">
    <property type="entry name" value="ACP-like"/>
    <property type="match status" value="2"/>
</dbReference>
<gene>
    <name evidence="5" type="ORF">STHAL_29150</name>
</gene>
<dbReference type="PANTHER" id="PTHR45527">
    <property type="entry name" value="NONRIBOSOMAL PEPTIDE SYNTHETASE"/>
    <property type="match status" value="1"/>
</dbReference>
<dbReference type="Proteomes" id="UP000735541">
    <property type="component" value="Unassembled WGS sequence"/>
</dbReference>
<dbReference type="PROSITE" id="PS50075">
    <property type="entry name" value="CARRIER"/>
    <property type="match status" value="2"/>
</dbReference>
<dbReference type="InterPro" id="IPR000873">
    <property type="entry name" value="AMP-dep_synth/lig_dom"/>
</dbReference>
<dbReference type="PROSITE" id="PS00012">
    <property type="entry name" value="PHOSPHOPANTETHEINE"/>
    <property type="match status" value="1"/>
</dbReference>
<dbReference type="InterPro" id="IPR006162">
    <property type="entry name" value="Ppantetheine_attach_site"/>
</dbReference>
<dbReference type="Gene3D" id="1.10.1200.10">
    <property type="entry name" value="ACP-like"/>
    <property type="match status" value="2"/>
</dbReference>
<dbReference type="PROSITE" id="PS00455">
    <property type="entry name" value="AMP_BINDING"/>
    <property type="match status" value="1"/>
</dbReference>
<dbReference type="SUPFAM" id="SSF52777">
    <property type="entry name" value="CoA-dependent acyltransferases"/>
    <property type="match status" value="4"/>
</dbReference>
<dbReference type="InterPro" id="IPR020806">
    <property type="entry name" value="PKS_PP-bd"/>
</dbReference>
<dbReference type="Gene3D" id="3.40.50.12780">
    <property type="entry name" value="N-terminal domain of ligase-like"/>
    <property type="match status" value="1"/>
</dbReference>
<dbReference type="Gene3D" id="3.40.50.980">
    <property type="match status" value="2"/>
</dbReference>
<keyword evidence="6" id="KW-1185">Reference proteome</keyword>
<evidence type="ECO:0000313" key="5">
    <source>
        <dbReference type="EMBL" id="MBV7673519.1"/>
    </source>
</evidence>
<dbReference type="NCBIfam" id="TIGR01733">
    <property type="entry name" value="AA-adenyl-dom"/>
    <property type="match status" value="2"/>
</dbReference>
<protein>
    <submittedName>
        <fullName evidence="5">Amino acid adenylation domain-containing protein</fullName>
    </submittedName>
</protein>
<dbReference type="InterPro" id="IPR036736">
    <property type="entry name" value="ACP-like_sf"/>
</dbReference>
<evidence type="ECO:0000256" key="3">
    <source>
        <dbReference type="ARBA" id="ARBA00022553"/>
    </source>
</evidence>
<dbReference type="InterPro" id="IPR023213">
    <property type="entry name" value="CAT-like_dom_sf"/>
</dbReference>
<dbReference type="Gene3D" id="3.30.559.10">
    <property type="entry name" value="Chloramphenicol acetyltransferase-like domain"/>
    <property type="match status" value="2"/>
</dbReference>
<dbReference type="PANTHER" id="PTHR45527:SF1">
    <property type="entry name" value="FATTY ACID SYNTHASE"/>
    <property type="match status" value="1"/>
</dbReference>
<reference evidence="5 6" key="1">
    <citation type="submission" date="2021-07" db="EMBL/GenBank/DDBJ databases">
        <title>Sequencing Streptomyces halstedii LGO-A4 genome an citrus endophytic actinomycete.</title>
        <authorList>
            <person name="Samborskyy M."/>
            <person name="Scott N."/>
            <person name="Deglau R."/>
            <person name="Dickens S."/>
            <person name="Oliveira L.G."/>
        </authorList>
    </citation>
    <scope>NUCLEOTIDE SEQUENCE [LARGE SCALE GENOMIC DNA]</scope>
    <source>
        <strain evidence="5 6">LGO-A4</strain>
    </source>
</reference>
<dbReference type="SUPFAM" id="SSF56801">
    <property type="entry name" value="Acetyl-CoA synthetase-like"/>
    <property type="match status" value="2"/>
</dbReference>
<evidence type="ECO:0000259" key="4">
    <source>
        <dbReference type="PROSITE" id="PS50075"/>
    </source>
</evidence>
<comment type="caution">
    <text evidence="5">The sequence shown here is derived from an EMBL/GenBank/DDBJ whole genome shotgun (WGS) entry which is preliminary data.</text>
</comment>
<dbReference type="Gene3D" id="3.30.300.30">
    <property type="match status" value="2"/>
</dbReference>
<dbReference type="Pfam" id="PF00668">
    <property type="entry name" value="Condensation"/>
    <property type="match status" value="2"/>
</dbReference>
<dbReference type="CDD" id="cd19531">
    <property type="entry name" value="LCL_NRPS-like"/>
    <property type="match status" value="2"/>
</dbReference>
<evidence type="ECO:0000256" key="2">
    <source>
        <dbReference type="ARBA" id="ARBA00022450"/>
    </source>
</evidence>
<dbReference type="Gene3D" id="2.30.38.10">
    <property type="entry name" value="Luciferase, Domain 3"/>
    <property type="match status" value="1"/>
</dbReference>
<dbReference type="EMBL" id="JAHUVW010000002">
    <property type="protein sequence ID" value="MBV7673519.1"/>
    <property type="molecule type" value="Genomic_DNA"/>
</dbReference>
<feature type="domain" description="Carrier" evidence="4">
    <location>
        <begin position="950"/>
        <end position="1025"/>
    </location>
</feature>
<dbReference type="InterPro" id="IPR009081">
    <property type="entry name" value="PP-bd_ACP"/>
</dbReference>
<dbReference type="Pfam" id="PF00550">
    <property type="entry name" value="PP-binding"/>
    <property type="match status" value="2"/>
</dbReference>
<proteinExistence type="predicted"/>
<dbReference type="InterPro" id="IPR001242">
    <property type="entry name" value="Condensation_dom"/>
</dbReference>
<dbReference type="SMART" id="SM00823">
    <property type="entry name" value="PKS_PP"/>
    <property type="match status" value="2"/>
</dbReference>
<sequence>MNPDATESFPASSAQQRLWFLQQRHPESRAYTVTEAVWLRGPLDTDALEGALAALTERHDQLRAVFEYRDGTLLQRIVPPAEQPFRLGRRAVAREDLDRWFADETAVPFDLARGPVYRATLLETGGDERVLALCLTHLVTDGWSADLFFAELATAYRYLADGGTPRWDGPAGDYRQAVEDERRWLASPAFDDRLDAAGAALSGAPLALDLPLDTASADPAPAGVRRVRLPDDLVERTEAYAADQGATPFMVYAAAYAVLLSRWTGQDELVYGTPASGRDRDSTAATYGLFVNTLPLRVRLSPRDDGRALLDRVRDAALEAYGRADVPLDRLAAHLGHLPLRALLVVQPDDMPRPRLPGVETARWFVAHHHTKFDLLLQIDRGRFAGPDAAEPEDGCFAALEFPSEGLDAATADRMLAHWRQILDALVSDPGAPLAGLDPHTPDELRQRAAARRLDAAPAPLDPVTAFARRVAEDPAAPAVWTGHESLDRAGLAARTGALHSALLAAGVGPGDFVGVCLRRTPDLVAALMAVLSCGAAYVPLDAGYPRERLRFIAEDAGCRLVLTEPATRQSLPAGAGPFLDVTEVRPVSEAPAPYPADDEHLAYLIYTSGSTGQPKGVAIPHRALRAFLGWARTRFTPDDLAVVLAATSVSFDLSVFEVFLPLAVGGSLRLVDNALHLAGQPGVPPTLVNTVPSAMTELLRAGALPRDVRVVNLAGEPLPRTLADAVYARAGSARVLNLYGPSEDTTYSTWHEVPREGTGEPLIGLPVDGTNAYVLDDRLRPVPAGADGELFLGGRGVAQGYLGRPALTAERFLPDPFSGEPGARMYRTGDRVRATRDGALRYLGRRDNQIKLRGFRIETDEIESRARTLDGVEQVLVVLREMAGTEHLVCYWTGGAPAEDVCAALAAALPAHMVPHAWVPLDAFPLNANGKTDRAALPAPVRETGADGRAATTAERDVAALMAELTHSGPLGADADFFALGGHSLLAMRLVSAVRDRLGADIALADVFAHRTVRALAAHVERALTRTVALPPLRRRDGDGHAPLAFAQERMWLVEQLRPGSPMLNIGVAVRIGGTLDRAALDHALSTLTARHEALRLRIDRGPDGTLRQWAEPHRRGPLRELSANGEAATSALLGEALADPFDLATEAPARWLLVEEPPDADGRPRHVLALVIHHVVADAWTLRLLLDELFTDYTTAAAGGAPPTAPRLSVLDYGTWQRGALDQPALTRSDLAYWRERLADPPERLRLAFDHPPARAVTYRGARLTRRLPDEAVRTLLAVGEDTGATAFMTVLALYQGLMARLSGQDDIVVGTPIANRDHPGTAELAGCLLNTLALRGDHSGAPTFRALLAAGRQSCLDAFAHQRTPFELVVAALGVERTVEHTPVFQTMFVLDTDGDAAPRADGLDCTRFAVRPVATQYDVTLMVGRDTDGWHATWDYRTDLFDETTLAGYADCFETLLEQAARHPDRPLKTQPMSTAHRARAALERDRPEAVPVPSTLPALFAEQVAARPDAPALHDDDGILTYRQLHEEARHLAERVRAHGIGPDDLVAVVLPRSRASVTALLAVAEAGAAFLCLDPALPAERMAWIARDAGVRLQLTDAALAGRLPLDAVPAIRVDDETATGAGAPPTVAPGPDHLAYAIYTSGSTGTPKGVLLTHRGLAQLRTLHRDRFAAGPGAQVLQYAPYSFDASVWECVMGLLTGACLHLTHPDRLLPGAPLEATLTERGITHLTMPPSNLAMLRTLPGTLRHLVLAGEACPAELVRRWGGSVRLWNAYGPSEATVCGTLKDCAGLPDGQAPTIGTAFAGARAYVLDAGLNALPPHVPGELYLGGQGLARGYLGRPALTAERFVPHPYGAEPGERLYRTGDLARYTADGEIEFLGRADDQIKLRGIRVEPGEIERTLAGLDPRIADAAVLVAGGGGDRHLIGFVAGPAGLDPDTLRDGLAARLPGYMVPAWLERLDSFPLTGNGKLDRRALAARAAGRRRGAAPGTPPRGPLETEIAAVWRELLTRQDIGRDESFFAAGGTSLTLTRLHERLDSRYPGSLKLVDLFRLNTVSAIAAALEDTGAAAPATTDVSFRL</sequence>
<accession>A0ABS6TZ09</accession>
<feature type="domain" description="Carrier" evidence="4">
    <location>
        <begin position="1997"/>
        <end position="2072"/>
    </location>
</feature>
<dbReference type="InterPro" id="IPR045851">
    <property type="entry name" value="AMP-bd_C_sf"/>
</dbReference>
<dbReference type="InterPro" id="IPR042099">
    <property type="entry name" value="ANL_N_sf"/>
</dbReference>
<dbReference type="Gene3D" id="3.30.559.30">
    <property type="entry name" value="Nonribosomal peptide synthetase, condensation domain"/>
    <property type="match status" value="2"/>
</dbReference>
<keyword evidence="3" id="KW-0597">Phosphoprotein</keyword>
<evidence type="ECO:0000313" key="6">
    <source>
        <dbReference type="Proteomes" id="UP000735541"/>
    </source>
</evidence>
<comment type="cofactor">
    <cofactor evidence="1">
        <name>pantetheine 4'-phosphate</name>
        <dbReference type="ChEBI" id="CHEBI:47942"/>
    </cofactor>
</comment>
<dbReference type="RefSeq" id="WP_228873087.1">
    <property type="nucleotide sequence ID" value="NZ_JAHUVW010000002.1"/>
</dbReference>
<dbReference type="InterPro" id="IPR020845">
    <property type="entry name" value="AMP-binding_CS"/>
</dbReference>
<keyword evidence="2" id="KW-0596">Phosphopantetheine</keyword>
<evidence type="ECO:0000256" key="1">
    <source>
        <dbReference type="ARBA" id="ARBA00001957"/>
    </source>
</evidence>
<dbReference type="Pfam" id="PF00501">
    <property type="entry name" value="AMP-binding"/>
    <property type="match status" value="2"/>
</dbReference>
<organism evidence="5 6">
    <name type="scientific">Streptomyces halstedii</name>
    <dbReference type="NCBI Taxonomy" id="1944"/>
    <lineage>
        <taxon>Bacteria</taxon>
        <taxon>Bacillati</taxon>
        <taxon>Actinomycetota</taxon>
        <taxon>Actinomycetes</taxon>
        <taxon>Kitasatosporales</taxon>
        <taxon>Streptomycetaceae</taxon>
        <taxon>Streptomyces</taxon>
    </lineage>
</organism>
<dbReference type="InterPro" id="IPR010071">
    <property type="entry name" value="AA_adenyl_dom"/>
</dbReference>
<name>A0ABS6TZ09_STRHA</name>
<dbReference type="CDD" id="cd05930">
    <property type="entry name" value="A_NRPS"/>
    <property type="match status" value="1"/>
</dbReference>